<keyword evidence="4 5" id="KW-0436">Ligase</keyword>
<comment type="subunit">
    <text evidence="4">Homodimer.</text>
</comment>
<dbReference type="InterPro" id="IPR003135">
    <property type="entry name" value="ATP-grasp_carboxylate-amine"/>
</dbReference>
<comment type="function">
    <text evidence="4">Catalyzes the ATP-dependent conversion of 5-aminoimidazole ribonucleotide (AIR) and HCO(3)(-) to N5-carboxyaminoimidazole ribonucleotide (N5-CAIR).</text>
</comment>
<dbReference type="NCBIfam" id="TIGR01161">
    <property type="entry name" value="purK"/>
    <property type="match status" value="1"/>
</dbReference>
<dbReference type="InterPro" id="IPR011054">
    <property type="entry name" value="Rudment_hybrid_motif"/>
</dbReference>
<dbReference type="OrthoDB" id="9299at2157"/>
<sequence>MSYRPHFNFCILGGGQLGWMMVLEGSKFPINFYVYADREEPACRVARCFKEDYKKIIEECDVVTFEFEHVDEGPLTLAHDLGKLLPGLNSVNLKRARHLEKEYLRKEGFPVPRFITVENGDEALRVLRDEFGGVGVIKKSEGGYDGKGQYFVKGNVEDFRFLEKEGGYFVVEEFVDFDYEASIIAVRRGGEFKSYPGTFNYNEKGILVYNYGPYENQQMRDIAKELTSRLNYTGVIGIEFFVKEGKVMINEFAPRVHNTGHYTLDGAEVSQFEQHVRALSGLELGSTEVMSFSGTVNVLGIQEPPLSVLQYGTLYWYGKNSATKRRKMGHINVIGENLLDVKAKIEKVMKILYPNGLDL</sequence>
<comment type="function">
    <text evidence="5">Catalyzes the ATP-dependent conversion of 5-aminoimidazole ribonucleotide (AIR) and HCO(3)- to N5-carboxyaminoimidazole ribonucleotide (N5-CAIR).</text>
</comment>
<organism evidence="7 8">
    <name type="scientific">Metallosphaera tengchongensis</name>
    <dbReference type="NCBI Taxonomy" id="1532350"/>
    <lineage>
        <taxon>Archaea</taxon>
        <taxon>Thermoproteota</taxon>
        <taxon>Thermoprotei</taxon>
        <taxon>Sulfolobales</taxon>
        <taxon>Sulfolobaceae</taxon>
        <taxon>Metallosphaera</taxon>
    </lineage>
</organism>
<dbReference type="GeneID" id="55640448"/>
<feature type="binding site" evidence="4">
    <location>
        <position position="97"/>
    </location>
    <ligand>
        <name>ATP</name>
        <dbReference type="ChEBI" id="CHEBI:30616"/>
    </ligand>
</feature>
<keyword evidence="1 4" id="KW-0547">Nucleotide-binding</keyword>
<dbReference type="GO" id="GO:0034028">
    <property type="term" value="F:5-(carboxyamino)imidazole ribonucleotide synthase activity"/>
    <property type="evidence" value="ECO:0007669"/>
    <property type="project" value="UniProtKB-UniRule"/>
</dbReference>
<name>A0A6N0NQI6_9CREN</name>
<evidence type="ECO:0000313" key="7">
    <source>
        <dbReference type="EMBL" id="QKQ99133.1"/>
    </source>
</evidence>
<keyword evidence="8" id="KW-1185">Reference proteome</keyword>
<keyword evidence="3 4" id="KW-0067">ATP-binding</keyword>
<feature type="binding site" evidence="4">
    <location>
        <begin position="143"/>
        <end position="149"/>
    </location>
    <ligand>
        <name>ATP</name>
        <dbReference type="ChEBI" id="CHEBI:30616"/>
    </ligand>
</feature>
<protein>
    <recommendedName>
        <fullName evidence="4 5">N5-carboxyaminoimidazole ribonucleotide synthase</fullName>
        <shortName evidence="4 5">N5-CAIR synthase</shortName>
        <ecNumber evidence="4 5">6.3.4.18</ecNumber>
    </recommendedName>
    <alternativeName>
        <fullName evidence="4 5">5-(carboxyamino)imidazole ribonucleotide synthetase</fullName>
    </alternativeName>
</protein>
<dbReference type="InterPro" id="IPR016185">
    <property type="entry name" value="PreATP-grasp_dom_sf"/>
</dbReference>
<feature type="binding site" evidence="4">
    <location>
        <begin position="172"/>
        <end position="175"/>
    </location>
    <ligand>
        <name>ATP</name>
        <dbReference type="ChEBI" id="CHEBI:30616"/>
    </ligand>
</feature>
<dbReference type="KEGG" id="mten:GWK48_00840"/>
<evidence type="ECO:0000256" key="4">
    <source>
        <dbReference type="HAMAP-Rule" id="MF_01928"/>
    </source>
</evidence>
<feature type="binding site" evidence="4">
    <location>
        <position position="180"/>
    </location>
    <ligand>
        <name>ATP</name>
        <dbReference type="ChEBI" id="CHEBI:30616"/>
    </ligand>
</feature>
<dbReference type="RefSeq" id="WP_174628732.1">
    <property type="nucleotide sequence ID" value="NZ_CP049074.1"/>
</dbReference>
<dbReference type="Pfam" id="PF17769">
    <property type="entry name" value="PurK_C"/>
    <property type="match status" value="1"/>
</dbReference>
<proteinExistence type="inferred from homology"/>
<dbReference type="Gene3D" id="3.40.50.20">
    <property type="match status" value="1"/>
</dbReference>
<dbReference type="GO" id="GO:0046872">
    <property type="term" value="F:metal ion binding"/>
    <property type="evidence" value="ECO:0007669"/>
    <property type="project" value="InterPro"/>
</dbReference>
<dbReference type="SUPFAM" id="SSF51246">
    <property type="entry name" value="Rudiment single hybrid motif"/>
    <property type="match status" value="1"/>
</dbReference>
<feature type="binding site" evidence="4">
    <location>
        <begin position="250"/>
        <end position="251"/>
    </location>
    <ligand>
        <name>ATP</name>
        <dbReference type="ChEBI" id="CHEBI:30616"/>
    </ligand>
</feature>
<dbReference type="PANTHER" id="PTHR11609">
    <property type="entry name" value="PURINE BIOSYNTHESIS PROTEIN 6/7, PUR6/7"/>
    <property type="match status" value="1"/>
</dbReference>
<dbReference type="Pfam" id="PF22660">
    <property type="entry name" value="RS_preATP-grasp-like"/>
    <property type="match status" value="1"/>
</dbReference>
<evidence type="ECO:0000256" key="3">
    <source>
        <dbReference type="ARBA" id="ARBA00022840"/>
    </source>
</evidence>
<dbReference type="HAMAP" id="MF_01928">
    <property type="entry name" value="PurK"/>
    <property type="match status" value="1"/>
</dbReference>
<dbReference type="InterPro" id="IPR011761">
    <property type="entry name" value="ATP-grasp"/>
</dbReference>
<dbReference type="SUPFAM" id="SSF56059">
    <property type="entry name" value="Glutathione synthetase ATP-binding domain-like"/>
    <property type="match status" value="1"/>
</dbReference>
<evidence type="ECO:0000259" key="6">
    <source>
        <dbReference type="PROSITE" id="PS50975"/>
    </source>
</evidence>
<feature type="domain" description="ATP-grasp" evidence="6">
    <location>
        <begin position="101"/>
        <end position="280"/>
    </location>
</feature>
<dbReference type="Gene3D" id="3.30.1490.20">
    <property type="entry name" value="ATP-grasp fold, A domain"/>
    <property type="match status" value="1"/>
</dbReference>
<comment type="pathway">
    <text evidence="4 5">Purine metabolism; IMP biosynthesis via de novo pathway; 5-amino-1-(5-phospho-D-ribosyl)imidazole-4-carboxylate from 5-amino-1-(5-phospho-D-ribosyl)imidazole (N5-CAIR route): step 1/2.</text>
</comment>
<keyword evidence="2 4" id="KW-0658">Purine biosynthesis</keyword>
<gene>
    <name evidence="4 5" type="primary">purK</name>
    <name evidence="7" type="ORF">GWK48_00840</name>
</gene>
<reference evidence="7 8" key="1">
    <citation type="submission" date="2020-02" db="EMBL/GenBank/DDBJ databases">
        <title>Comparative genome analysis reveals the metabolism and evolution of the thermophilic archaeal genus Metallosphaera.</title>
        <authorList>
            <person name="Jiang C."/>
        </authorList>
    </citation>
    <scope>NUCLEOTIDE SEQUENCE [LARGE SCALE GENOMIC DNA]</scope>
    <source>
        <strain evidence="7 8">Ric-A</strain>
    </source>
</reference>
<evidence type="ECO:0000256" key="5">
    <source>
        <dbReference type="RuleBase" id="RU361200"/>
    </source>
</evidence>
<dbReference type="InterPro" id="IPR013815">
    <property type="entry name" value="ATP_grasp_subdomain_1"/>
</dbReference>
<dbReference type="EC" id="6.3.4.18" evidence="4 5"/>
<evidence type="ECO:0000256" key="2">
    <source>
        <dbReference type="ARBA" id="ARBA00022755"/>
    </source>
</evidence>
<comment type="caution">
    <text evidence="4">Lacks conserved residue(s) required for the propagation of feature annotation.</text>
</comment>
<dbReference type="GO" id="GO:0006189">
    <property type="term" value="P:'de novo' IMP biosynthetic process"/>
    <property type="evidence" value="ECO:0007669"/>
    <property type="project" value="UniProtKB-UniRule"/>
</dbReference>
<dbReference type="NCBIfam" id="NF004679">
    <property type="entry name" value="PRK06019.1-5"/>
    <property type="match status" value="1"/>
</dbReference>
<dbReference type="EMBL" id="CP049074">
    <property type="protein sequence ID" value="QKQ99133.1"/>
    <property type="molecule type" value="Genomic_DNA"/>
</dbReference>
<dbReference type="Pfam" id="PF02222">
    <property type="entry name" value="ATP-grasp"/>
    <property type="match status" value="1"/>
</dbReference>
<feature type="binding site" evidence="4">
    <location>
        <position position="138"/>
    </location>
    <ligand>
        <name>ATP</name>
        <dbReference type="ChEBI" id="CHEBI:30616"/>
    </ligand>
</feature>
<dbReference type="Proteomes" id="UP000509301">
    <property type="component" value="Chromosome"/>
</dbReference>
<comment type="similarity">
    <text evidence="4 5">Belongs to the PurK/PurT family.</text>
</comment>
<accession>A0A6N0NQI6</accession>
<dbReference type="InterPro" id="IPR054350">
    <property type="entry name" value="PurT/PurK_preATP-grasp"/>
</dbReference>
<dbReference type="SUPFAM" id="SSF52440">
    <property type="entry name" value="PreATP-grasp domain"/>
    <property type="match status" value="1"/>
</dbReference>
<dbReference type="UniPathway" id="UPA00074">
    <property type="reaction ID" value="UER00942"/>
</dbReference>
<dbReference type="InterPro" id="IPR040686">
    <property type="entry name" value="PurK_C"/>
</dbReference>
<evidence type="ECO:0000313" key="8">
    <source>
        <dbReference type="Proteomes" id="UP000509301"/>
    </source>
</evidence>
<evidence type="ECO:0000256" key="1">
    <source>
        <dbReference type="ARBA" id="ARBA00022741"/>
    </source>
</evidence>
<dbReference type="GO" id="GO:0004638">
    <property type="term" value="F:phosphoribosylaminoimidazole carboxylase activity"/>
    <property type="evidence" value="ECO:0007669"/>
    <property type="project" value="InterPro"/>
</dbReference>
<comment type="catalytic activity">
    <reaction evidence="4 5">
        <text>5-amino-1-(5-phospho-beta-D-ribosyl)imidazole + hydrogencarbonate + ATP = 5-carboxyamino-1-(5-phospho-D-ribosyl)imidazole + ADP + phosphate + 2 H(+)</text>
        <dbReference type="Rhea" id="RHEA:19317"/>
        <dbReference type="ChEBI" id="CHEBI:15378"/>
        <dbReference type="ChEBI" id="CHEBI:17544"/>
        <dbReference type="ChEBI" id="CHEBI:30616"/>
        <dbReference type="ChEBI" id="CHEBI:43474"/>
        <dbReference type="ChEBI" id="CHEBI:58730"/>
        <dbReference type="ChEBI" id="CHEBI:137981"/>
        <dbReference type="ChEBI" id="CHEBI:456216"/>
        <dbReference type="EC" id="6.3.4.18"/>
    </reaction>
</comment>
<dbReference type="PANTHER" id="PTHR11609:SF5">
    <property type="entry name" value="PHOSPHORIBOSYLAMINOIMIDAZOLE CARBOXYLASE"/>
    <property type="match status" value="1"/>
</dbReference>
<dbReference type="InterPro" id="IPR005875">
    <property type="entry name" value="PurK"/>
</dbReference>
<dbReference type="GO" id="GO:0005524">
    <property type="term" value="F:ATP binding"/>
    <property type="evidence" value="ECO:0007669"/>
    <property type="project" value="UniProtKB-UniRule"/>
</dbReference>
<dbReference type="PROSITE" id="PS50975">
    <property type="entry name" value="ATP_GRASP"/>
    <property type="match status" value="1"/>
</dbReference>
<dbReference type="AlphaFoldDB" id="A0A6N0NQI6"/>
<dbReference type="Gene3D" id="3.30.470.20">
    <property type="entry name" value="ATP-grasp fold, B domain"/>
    <property type="match status" value="1"/>
</dbReference>